<dbReference type="EMBL" id="CP059567">
    <property type="protein sequence ID" value="QMT41428.1"/>
    <property type="molecule type" value="Genomic_DNA"/>
</dbReference>
<organism evidence="1 2">
    <name type="scientific">Neisseria shayeganii</name>
    <dbReference type="NCBI Taxonomy" id="607712"/>
    <lineage>
        <taxon>Bacteria</taxon>
        <taxon>Pseudomonadati</taxon>
        <taxon>Pseudomonadota</taxon>
        <taxon>Betaproteobacteria</taxon>
        <taxon>Neisseriales</taxon>
        <taxon>Neisseriaceae</taxon>
        <taxon>Neisseria</taxon>
    </lineage>
</organism>
<evidence type="ECO:0000313" key="1">
    <source>
        <dbReference type="EMBL" id="QMT41428.1"/>
    </source>
</evidence>
<dbReference type="Pfam" id="PF02566">
    <property type="entry name" value="OsmC"/>
    <property type="match status" value="1"/>
</dbReference>
<accession>A0A7D7S976</accession>
<dbReference type="KEGG" id="nsg:H3L94_05240"/>
<dbReference type="SUPFAM" id="SSF82784">
    <property type="entry name" value="OsmC-like"/>
    <property type="match status" value="1"/>
</dbReference>
<dbReference type="InterPro" id="IPR036102">
    <property type="entry name" value="OsmC/Ohrsf"/>
</dbReference>
<dbReference type="NCBIfam" id="NF008009">
    <property type="entry name" value="PRK10738.1"/>
    <property type="match status" value="1"/>
</dbReference>
<reference evidence="1 2" key="1">
    <citation type="submission" date="2020-07" db="EMBL/GenBank/DDBJ databases">
        <title>Genomic diversity of species in the Neisseriaceae family.</title>
        <authorList>
            <person name="Vincent A.T."/>
            <person name="Bernet E."/>
            <person name="Veyrier F.J."/>
        </authorList>
    </citation>
    <scope>NUCLEOTIDE SEQUENCE [LARGE SCALE GENOMIC DNA]</scope>
    <source>
        <strain evidence="1 2">DSM 22244</strain>
    </source>
</reference>
<dbReference type="InterPro" id="IPR015946">
    <property type="entry name" value="KH_dom-like_a/b"/>
</dbReference>
<dbReference type="RefSeq" id="WP_182122959.1">
    <property type="nucleotide sequence ID" value="NZ_CP059567.1"/>
</dbReference>
<dbReference type="PANTHER" id="PTHR34352">
    <property type="entry name" value="PROTEIN YHFA"/>
    <property type="match status" value="1"/>
</dbReference>
<proteinExistence type="predicted"/>
<evidence type="ECO:0000313" key="2">
    <source>
        <dbReference type="Proteomes" id="UP000514752"/>
    </source>
</evidence>
<dbReference type="InterPro" id="IPR003718">
    <property type="entry name" value="OsmC/Ohr_fam"/>
</dbReference>
<gene>
    <name evidence="1" type="ORF">H3L94_05240</name>
</gene>
<name>A0A7D7S976_9NEIS</name>
<sequence>MKITSQWVDGRCFVATNASGQSVIMDGAPAAEGNKRGVSPMEMLLMGIAGCSSIDVVDIAKKQRQDVLDCIATVEGKRADSVPKVFTDIHIHFTVIGRGLNAEAVGKAVQLSAEKYCSASIMLGKAANISHSFEVAEAE</sequence>
<dbReference type="Proteomes" id="UP000514752">
    <property type="component" value="Chromosome"/>
</dbReference>
<dbReference type="PANTHER" id="PTHR34352:SF1">
    <property type="entry name" value="PROTEIN YHFA"/>
    <property type="match status" value="1"/>
</dbReference>
<protein>
    <submittedName>
        <fullName evidence="1">OsmC family protein</fullName>
    </submittedName>
</protein>
<dbReference type="AlphaFoldDB" id="A0A7D7S976"/>
<dbReference type="Gene3D" id="3.30.300.20">
    <property type="match status" value="1"/>
</dbReference>
<dbReference type="Gene3D" id="2.20.25.10">
    <property type="match status" value="1"/>
</dbReference>